<name>K9ASN0_9STAP</name>
<evidence type="ECO:0000313" key="3">
    <source>
        <dbReference type="EMBL" id="EKU50373.1"/>
    </source>
</evidence>
<keyword evidence="4" id="KW-1185">Reference proteome</keyword>
<dbReference type="EMBL" id="AMSQ01000001">
    <property type="protein sequence ID" value="EKU50373.1"/>
    <property type="molecule type" value="Genomic_DNA"/>
</dbReference>
<dbReference type="OrthoDB" id="2389509at2"/>
<protein>
    <submittedName>
        <fullName evidence="3">Peptidase propeptide and ypeb domain protein</fullName>
    </submittedName>
</protein>
<evidence type="ECO:0000256" key="1">
    <source>
        <dbReference type="SAM" id="MobiDB-lite"/>
    </source>
</evidence>
<feature type="compositionally biased region" description="Polar residues" evidence="1">
    <location>
        <begin position="229"/>
        <end position="245"/>
    </location>
</feature>
<reference evidence="3 4" key="1">
    <citation type="journal article" date="2013" name="Genome Announc.">
        <title>Genome Sequence of Staphylococcus massiliensis Strain S46, Isolated from the Surface of Healthy Human Skin.</title>
        <authorList>
            <person name="Srivastav R."/>
            <person name="Singh A."/>
            <person name="Jangir P.K."/>
            <person name="Kumari C."/>
            <person name="Muduli S."/>
            <person name="Sharma R."/>
        </authorList>
    </citation>
    <scope>NUCLEOTIDE SEQUENCE [LARGE SCALE GENOMIC DNA]</scope>
    <source>
        <strain evidence="3 4">S46</strain>
    </source>
</reference>
<dbReference type="InterPro" id="IPR025711">
    <property type="entry name" value="PepSY"/>
</dbReference>
<dbReference type="Pfam" id="PF03413">
    <property type="entry name" value="PepSY"/>
    <property type="match status" value="1"/>
</dbReference>
<feature type="compositionally biased region" description="Acidic residues" evidence="1">
    <location>
        <begin position="246"/>
        <end position="262"/>
    </location>
</feature>
<comment type="caution">
    <text evidence="3">The sequence shown here is derived from an EMBL/GenBank/DDBJ whole genome shotgun (WGS) entry which is preliminary data.</text>
</comment>
<feature type="compositionally biased region" description="Low complexity" evidence="1">
    <location>
        <begin position="199"/>
        <end position="226"/>
    </location>
</feature>
<feature type="domain" description="PepSY" evidence="2">
    <location>
        <begin position="113"/>
        <end position="168"/>
    </location>
</feature>
<gene>
    <name evidence="3" type="ORF">C273_00080</name>
</gene>
<dbReference type="eggNOG" id="COG3212">
    <property type="taxonomic scope" value="Bacteria"/>
</dbReference>
<feature type="region of interest" description="Disordered" evidence="1">
    <location>
        <begin position="177"/>
        <end position="262"/>
    </location>
</feature>
<organism evidence="3 4">
    <name type="scientific">Staphylococcus massiliensis S46</name>
    <dbReference type="NCBI Taxonomy" id="1229783"/>
    <lineage>
        <taxon>Bacteria</taxon>
        <taxon>Bacillati</taxon>
        <taxon>Bacillota</taxon>
        <taxon>Bacilli</taxon>
        <taxon>Bacillales</taxon>
        <taxon>Staphylococcaceae</taxon>
        <taxon>Staphylococcus</taxon>
    </lineage>
</organism>
<dbReference type="AlphaFoldDB" id="K9ASN0"/>
<proteinExistence type="predicted"/>
<dbReference type="Proteomes" id="UP000009885">
    <property type="component" value="Unassembled WGS sequence"/>
</dbReference>
<dbReference type="RefSeq" id="WP_009381580.1">
    <property type="nucleotide sequence ID" value="NZ_AMSQ01000001.1"/>
</dbReference>
<dbReference type="PATRIC" id="fig|1229783.3.peg.17"/>
<sequence length="262" mass="30032">MKHFLKIMLVLMILGLGIALATVMYQSSKTKMISQKEAENIVQERYGGKIVNVEEREHKSKFEIAVVNKDTEITVQIDRKTKDIDNVKSKKLKQKDKDKSSKKDKKKKAKKLKISKEKAKSIAKKKVGGYTSQIKLNQSKHYPYYEVRQEVNQNEGAILTINAVTGKVHNVSWFKKGQTQNEASTDDDDQYEAQDDDQASQPAQYNPAPQQQVQQQRQTQVQLPAPRQSAPQQHYQQLPRQTYQQSDDDGDDDDDGYEVDDD</sequence>
<dbReference type="STRING" id="1229783.C273_00080"/>
<feature type="compositionally biased region" description="Acidic residues" evidence="1">
    <location>
        <begin position="184"/>
        <end position="198"/>
    </location>
</feature>
<feature type="region of interest" description="Disordered" evidence="1">
    <location>
        <begin position="86"/>
        <end position="115"/>
    </location>
</feature>
<dbReference type="Gene3D" id="3.10.450.40">
    <property type="match status" value="2"/>
</dbReference>
<feature type="compositionally biased region" description="Basic residues" evidence="1">
    <location>
        <begin position="102"/>
        <end position="113"/>
    </location>
</feature>
<evidence type="ECO:0000259" key="2">
    <source>
        <dbReference type="Pfam" id="PF03413"/>
    </source>
</evidence>
<accession>K9ASN0</accession>
<evidence type="ECO:0000313" key="4">
    <source>
        <dbReference type="Proteomes" id="UP000009885"/>
    </source>
</evidence>